<dbReference type="Proteomes" id="UP000646827">
    <property type="component" value="Unassembled WGS sequence"/>
</dbReference>
<comment type="similarity">
    <text evidence="2">Belongs to the ERT1/acuK family.</text>
</comment>
<dbReference type="Gene3D" id="4.10.240.10">
    <property type="entry name" value="Zn(2)-C6 fungal-type DNA-binding domain"/>
    <property type="match status" value="1"/>
</dbReference>
<sequence>MNNGEQQNPKPRRKKATRACSHCQKAHLTCDDSRPCQRCIKRGLESTCTDGTRKRAKYLQDDEYEKDQVSSPASTTPSEHPSLNAFDQQQQQQADIGFDPQLLNIAGNYGFGSESANLEYGILSNMLQLNGGARNNNNNNGLEQYFGAAQQQRQHQQQPFDATAAESSMLMRGTVSSPSSASAVDTPPSSMLTPTTSTASVFPSQQHQHHQQHQQIQPSMMSHQLQHHPHQLQPQIQLHQQLSPIDLKGRVIKRRKGVGNTPEETYTKIRGPFNYAEGYHYLIQHVRQRMGRDDLMRISRALAVFRPSFISAMIHLTEEDLIYMEKCVQRTLLEYEKLISFSGTPTAIWRRTGELVLVGKEFSLLTQWSKETLLGKKTFIYELMDNGSTVEYWEKYAEHAFSDTESSAYMSVILMSPTYRPVPCSFCFTIKRDFFDLPSVVVGNFLPMLNGSTL</sequence>
<feature type="domain" description="Zn(2)-C6 fungal-type" evidence="11">
    <location>
        <begin position="19"/>
        <end position="50"/>
    </location>
</feature>
<dbReference type="GO" id="GO:0009267">
    <property type="term" value="P:cellular response to starvation"/>
    <property type="evidence" value="ECO:0007669"/>
    <property type="project" value="TreeGrafter"/>
</dbReference>
<dbReference type="PROSITE" id="PS50048">
    <property type="entry name" value="ZN2_CY6_FUNGAL_2"/>
    <property type="match status" value="1"/>
</dbReference>
<gene>
    <name evidence="12" type="ORF">INT45_001766</name>
</gene>
<proteinExistence type="inferred from homology"/>
<protein>
    <recommendedName>
        <fullName evidence="11">Zn(2)-C6 fungal-type domain-containing protein</fullName>
    </recommendedName>
</protein>
<dbReference type="InterPro" id="IPR056751">
    <property type="entry name" value="PAS_13"/>
</dbReference>
<dbReference type="CDD" id="cd00067">
    <property type="entry name" value="GAL4"/>
    <property type="match status" value="1"/>
</dbReference>
<evidence type="ECO:0000256" key="5">
    <source>
        <dbReference type="ARBA" id="ARBA00022833"/>
    </source>
</evidence>
<keyword evidence="9" id="KW-0539">Nucleus</keyword>
<evidence type="ECO:0000256" key="8">
    <source>
        <dbReference type="ARBA" id="ARBA00023163"/>
    </source>
</evidence>
<dbReference type="EMBL" id="JAEPRB010000286">
    <property type="protein sequence ID" value="KAG2217604.1"/>
    <property type="molecule type" value="Genomic_DNA"/>
</dbReference>
<feature type="region of interest" description="Disordered" evidence="10">
    <location>
        <begin position="169"/>
        <end position="218"/>
    </location>
</feature>
<keyword evidence="7" id="KW-0238">DNA-binding</keyword>
<dbReference type="GO" id="GO:0008270">
    <property type="term" value="F:zinc ion binding"/>
    <property type="evidence" value="ECO:0007669"/>
    <property type="project" value="InterPro"/>
</dbReference>
<organism evidence="12 13">
    <name type="scientific">Circinella minor</name>
    <dbReference type="NCBI Taxonomy" id="1195481"/>
    <lineage>
        <taxon>Eukaryota</taxon>
        <taxon>Fungi</taxon>
        <taxon>Fungi incertae sedis</taxon>
        <taxon>Mucoromycota</taxon>
        <taxon>Mucoromycotina</taxon>
        <taxon>Mucoromycetes</taxon>
        <taxon>Mucorales</taxon>
        <taxon>Lichtheimiaceae</taxon>
        <taxon>Circinella</taxon>
    </lineage>
</organism>
<accession>A0A8H7RTN3</accession>
<evidence type="ECO:0000313" key="12">
    <source>
        <dbReference type="EMBL" id="KAG2217604.1"/>
    </source>
</evidence>
<reference evidence="12 13" key="1">
    <citation type="submission" date="2020-12" db="EMBL/GenBank/DDBJ databases">
        <title>Metabolic potential, ecology and presence of endohyphal bacteria is reflected in genomic diversity of Mucoromycotina.</title>
        <authorList>
            <person name="Muszewska A."/>
            <person name="Okrasinska A."/>
            <person name="Steczkiewicz K."/>
            <person name="Drgas O."/>
            <person name="Orlowska M."/>
            <person name="Perlinska-Lenart U."/>
            <person name="Aleksandrzak-Piekarczyk T."/>
            <person name="Szatraj K."/>
            <person name="Zielenkiewicz U."/>
            <person name="Pilsyk S."/>
            <person name="Malc E."/>
            <person name="Mieczkowski P."/>
            <person name="Kruszewska J.S."/>
            <person name="Biernat P."/>
            <person name="Pawlowska J."/>
        </authorList>
    </citation>
    <scope>NUCLEOTIDE SEQUENCE [LARGE SCALE GENOMIC DNA]</scope>
    <source>
        <strain evidence="12 13">CBS 142.35</strain>
    </source>
</reference>
<keyword evidence="5" id="KW-0862">Zinc</keyword>
<evidence type="ECO:0000313" key="13">
    <source>
        <dbReference type="Proteomes" id="UP000646827"/>
    </source>
</evidence>
<name>A0A8H7RTN3_9FUNG</name>
<evidence type="ECO:0000259" key="11">
    <source>
        <dbReference type="PROSITE" id="PS50048"/>
    </source>
</evidence>
<dbReference type="GO" id="GO:0006094">
    <property type="term" value="P:gluconeogenesis"/>
    <property type="evidence" value="ECO:0007669"/>
    <property type="project" value="UniProtKB-KW"/>
</dbReference>
<dbReference type="SUPFAM" id="SSF57701">
    <property type="entry name" value="Zn2/Cys6 DNA-binding domain"/>
    <property type="match status" value="1"/>
</dbReference>
<dbReference type="OrthoDB" id="2538135at2759"/>
<evidence type="ECO:0000256" key="4">
    <source>
        <dbReference type="ARBA" id="ARBA00022723"/>
    </source>
</evidence>
<evidence type="ECO:0000256" key="1">
    <source>
        <dbReference type="ARBA" id="ARBA00004123"/>
    </source>
</evidence>
<evidence type="ECO:0000256" key="7">
    <source>
        <dbReference type="ARBA" id="ARBA00023125"/>
    </source>
</evidence>
<feature type="compositionally biased region" description="Polar residues" evidence="10">
    <location>
        <begin position="69"/>
        <end position="87"/>
    </location>
</feature>
<evidence type="ECO:0000256" key="9">
    <source>
        <dbReference type="ARBA" id="ARBA00023242"/>
    </source>
</evidence>
<dbReference type="PANTHER" id="PTHR47659:SF1">
    <property type="entry name" value="TRANSCRIPTION ACTIVATOR OF GLUCONEOGENESIS ERT1"/>
    <property type="match status" value="1"/>
</dbReference>
<dbReference type="Pfam" id="PF24990">
    <property type="entry name" value="PAS_13"/>
    <property type="match status" value="2"/>
</dbReference>
<dbReference type="GO" id="GO:0005634">
    <property type="term" value="C:nucleus"/>
    <property type="evidence" value="ECO:0007669"/>
    <property type="project" value="UniProtKB-SubCell"/>
</dbReference>
<dbReference type="AlphaFoldDB" id="A0A8H7RTN3"/>
<dbReference type="InterPro" id="IPR036864">
    <property type="entry name" value="Zn2-C6_fun-type_DNA-bd_sf"/>
</dbReference>
<keyword evidence="6" id="KW-0805">Transcription regulation</keyword>
<feature type="region of interest" description="Disordered" evidence="10">
    <location>
        <begin position="61"/>
        <end position="92"/>
    </location>
</feature>
<keyword evidence="8" id="KW-0804">Transcription</keyword>
<evidence type="ECO:0000256" key="3">
    <source>
        <dbReference type="ARBA" id="ARBA00022432"/>
    </source>
</evidence>
<keyword evidence="4" id="KW-0479">Metal-binding</keyword>
<dbReference type="PANTHER" id="PTHR47659">
    <property type="entry name" value="ZN(II)2CYS6 TRANSCRIPTION FACTOR (EUROFUNG)-RELATED"/>
    <property type="match status" value="1"/>
</dbReference>
<dbReference type="Pfam" id="PF00172">
    <property type="entry name" value="Zn_clus"/>
    <property type="match status" value="1"/>
</dbReference>
<dbReference type="InterPro" id="IPR050335">
    <property type="entry name" value="ERT1_acuK_gluconeogen_tf"/>
</dbReference>
<dbReference type="InterPro" id="IPR001138">
    <property type="entry name" value="Zn2Cys6_DnaBD"/>
</dbReference>
<dbReference type="SMART" id="SM00066">
    <property type="entry name" value="GAL4"/>
    <property type="match status" value="1"/>
</dbReference>
<dbReference type="GO" id="GO:0000981">
    <property type="term" value="F:DNA-binding transcription factor activity, RNA polymerase II-specific"/>
    <property type="evidence" value="ECO:0007669"/>
    <property type="project" value="InterPro"/>
</dbReference>
<evidence type="ECO:0000256" key="6">
    <source>
        <dbReference type="ARBA" id="ARBA00023015"/>
    </source>
</evidence>
<comment type="subcellular location">
    <subcellularLocation>
        <location evidence="1">Nucleus</location>
    </subcellularLocation>
</comment>
<evidence type="ECO:0000256" key="2">
    <source>
        <dbReference type="ARBA" id="ARBA00010855"/>
    </source>
</evidence>
<evidence type="ECO:0000256" key="10">
    <source>
        <dbReference type="SAM" id="MobiDB-lite"/>
    </source>
</evidence>
<comment type="caution">
    <text evidence="12">The sequence shown here is derived from an EMBL/GenBank/DDBJ whole genome shotgun (WGS) entry which is preliminary data.</text>
</comment>
<keyword evidence="13" id="KW-1185">Reference proteome</keyword>
<feature type="compositionally biased region" description="Low complexity" evidence="10">
    <location>
        <begin position="186"/>
        <end position="206"/>
    </location>
</feature>
<keyword evidence="3" id="KW-0312">Gluconeogenesis</keyword>
<dbReference type="GO" id="GO:0000977">
    <property type="term" value="F:RNA polymerase II transcription regulatory region sequence-specific DNA binding"/>
    <property type="evidence" value="ECO:0007669"/>
    <property type="project" value="TreeGrafter"/>
</dbReference>
<feature type="compositionally biased region" description="Polar residues" evidence="10">
    <location>
        <begin position="174"/>
        <end position="183"/>
    </location>
</feature>